<keyword evidence="7" id="KW-0479">Metal-binding</keyword>
<keyword evidence="14" id="KW-0539">Nucleus</keyword>
<evidence type="ECO:0000256" key="6">
    <source>
        <dbReference type="ARBA" id="ARBA00022490"/>
    </source>
</evidence>
<evidence type="ECO:0000313" key="20">
    <source>
        <dbReference type="Proteomes" id="UP000838412"/>
    </source>
</evidence>
<dbReference type="CDD" id="cd04087">
    <property type="entry name" value="PTPA"/>
    <property type="match status" value="1"/>
</dbReference>
<dbReference type="Pfam" id="PF03095">
    <property type="entry name" value="PTPA"/>
    <property type="match status" value="1"/>
</dbReference>
<comment type="catalytic activity">
    <reaction evidence="1 17">
        <text>[protein]-peptidylproline (omega=180) = [protein]-peptidylproline (omega=0)</text>
        <dbReference type="Rhea" id="RHEA:16237"/>
        <dbReference type="Rhea" id="RHEA-COMP:10747"/>
        <dbReference type="Rhea" id="RHEA-COMP:10748"/>
        <dbReference type="ChEBI" id="CHEBI:83833"/>
        <dbReference type="ChEBI" id="CHEBI:83834"/>
        <dbReference type="EC" id="5.2.1.8"/>
    </reaction>
</comment>
<evidence type="ECO:0000256" key="14">
    <source>
        <dbReference type="ARBA" id="ARBA00023242"/>
    </source>
</evidence>
<dbReference type="PANTHER" id="PTHR10012">
    <property type="entry name" value="SERINE/THREONINE-PROTEIN PHOSPHATASE 2A REGULATORY SUBUNIT B"/>
    <property type="match status" value="1"/>
</dbReference>
<dbReference type="GO" id="GO:0007052">
    <property type="term" value="P:mitotic spindle organization"/>
    <property type="evidence" value="ECO:0007669"/>
    <property type="project" value="TreeGrafter"/>
</dbReference>
<dbReference type="GO" id="GO:0000159">
    <property type="term" value="C:protein phosphatase type 2A complex"/>
    <property type="evidence" value="ECO:0007669"/>
    <property type="project" value="TreeGrafter"/>
</dbReference>
<dbReference type="GO" id="GO:0046872">
    <property type="term" value="F:metal ion binding"/>
    <property type="evidence" value="ECO:0007669"/>
    <property type="project" value="UniProtKB-KW"/>
</dbReference>
<organism evidence="19 20">
    <name type="scientific">Branchiostoma lanceolatum</name>
    <name type="common">Common lancelet</name>
    <name type="synonym">Amphioxus lanceolatum</name>
    <dbReference type="NCBI Taxonomy" id="7740"/>
    <lineage>
        <taxon>Eukaryota</taxon>
        <taxon>Metazoa</taxon>
        <taxon>Chordata</taxon>
        <taxon>Cephalochordata</taxon>
        <taxon>Leptocardii</taxon>
        <taxon>Amphioxiformes</taxon>
        <taxon>Branchiostomatidae</taxon>
        <taxon>Branchiostoma</taxon>
    </lineage>
</organism>
<dbReference type="InterPro" id="IPR037218">
    <property type="entry name" value="PTPA_sf"/>
</dbReference>
<protein>
    <recommendedName>
        <fullName evidence="15 17">Serine/threonine-protein phosphatase 2A activator</fullName>
        <ecNumber evidence="5 17">5.2.1.8</ecNumber>
    </recommendedName>
    <alternativeName>
        <fullName evidence="17">Phosphotyrosyl phosphatase activator</fullName>
    </alternativeName>
</protein>
<keyword evidence="11" id="KW-0007">Acetylation</keyword>
<keyword evidence="10" id="KW-0460">Magnesium</keyword>
<dbReference type="GO" id="GO:0003755">
    <property type="term" value="F:peptidyl-prolyl cis-trans isomerase activity"/>
    <property type="evidence" value="ECO:0007669"/>
    <property type="project" value="UniProtKB-KW"/>
</dbReference>
<evidence type="ECO:0000256" key="1">
    <source>
        <dbReference type="ARBA" id="ARBA00000971"/>
    </source>
</evidence>
<evidence type="ECO:0000256" key="10">
    <source>
        <dbReference type="ARBA" id="ARBA00022842"/>
    </source>
</evidence>
<dbReference type="Gene3D" id="1.20.120.1150">
    <property type="match status" value="1"/>
</dbReference>
<evidence type="ECO:0000256" key="16">
    <source>
        <dbReference type="ARBA" id="ARBA00054769"/>
    </source>
</evidence>
<keyword evidence="8" id="KW-0547">Nucleotide-binding</keyword>
<evidence type="ECO:0000256" key="5">
    <source>
        <dbReference type="ARBA" id="ARBA00013194"/>
    </source>
</evidence>
<dbReference type="PANTHER" id="PTHR10012:SF0">
    <property type="entry name" value="SERINE_THREONINE-PROTEIN PHOSPHATASE 2A ACTIVATOR"/>
    <property type="match status" value="1"/>
</dbReference>
<keyword evidence="13 17" id="KW-0413">Isomerase</keyword>
<feature type="compositionally biased region" description="Basic and acidic residues" evidence="18">
    <location>
        <begin position="17"/>
        <end position="37"/>
    </location>
</feature>
<evidence type="ECO:0000256" key="9">
    <source>
        <dbReference type="ARBA" id="ARBA00022840"/>
    </source>
</evidence>
<feature type="region of interest" description="Disordered" evidence="18">
    <location>
        <begin position="1"/>
        <end position="37"/>
    </location>
</feature>
<dbReference type="SUPFAM" id="SSF140984">
    <property type="entry name" value="PTPA-like"/>
    <property type="match status" value="1"/>
</dbReference>
<keyword evidence="9" id="KW-0067">ATP-binding</keyword>
<reference evidence="19" key="1">
    <citation type="submission" date="2022-01" db="EMBL/GenBank/DDBJ databases">
        <authorList>
            <person name="Braso-Vives M."/>
        </authorList>
    </citation>
    <scope>NUCLEOTIDE SEQUENCE</scope>
</reference>
<evidence type="ECO:0000256" key="15">
    <source>
        <dbReference type="ARBA" id="ARBA00044786"/>
    </source>
</evidence>
<proteinExistence type="inferred from homology"/>
<dbReference type="AlphaFoldDB" id="A0A8K0ABM6"/>
<evidence type="ECO:0000256" key="4">
    <source>
        <dbReference type="ARBA" id="ARBA00011019"/>
    </source>
</evidence>
<dbReference type="GO" id="GO:0005737">
    <property type="term" value="C:cytoplasm"/>
    <property type="evidence" value="ECO:0007669"/>
    <property type="project" value="UniProtKB-SubCell"/>
</dbReference>
<evidence type="ECO:0000256" key="7">
    <source>
        <dbReference type="ARBA" id="ARBA00022723"/>
    </source>
</evidence>
<evidence type="ECO:0000256" key="8">
    <source>
        <dbReference type="ARBA" id="ARBA00022741"/>
    </source>
</evidence>
<comment type="function">
    <text evidence="16">PPIases accelerate the folding of proteins. It catalyzes the cis-trans isomerization of proline imidic peptide bonds in oligopeptides. Acts as a regulatory subunit for serine/threonine-protein phosphatase 2A (PP2A). Modulates PP2A activity or substrate specificity, probably by inducing a conformational change in the catalytic subunit, a proposed direct target of the PPIase. Can reactivate inactive phosphatase PP2A-phosphatase methylesterase complexes (PP2A(i)) in presence of ATP and Mg(2+). Reversibly stimulates the variable phosphotyrosyl phosphatase activity of PP2A core heterodimer PP2A(D) in presence of ATP and Mg(2+) (in vitro). The phosphotyrosyl phosphatase activity is dependent of an ATPase activity of the PP2A(D):PPP2R4 complex. Is involved in apoptosis; the function appears to be independent from PP2A.</text>
</comment>
<dbReference type="GO" id="GO:0005634">
    <property type="term" value="C:nucleus"/>
    <property type="evidence" value="ECO:0007669"/>
    <property type="project" value="UniProtKB-SubCell"/>
</dbReference>
<evidence type="ECO:0000313" key="19">
    <source>
        <dbReference type="EMBL" id="CAH1271475.1"/>
    </source>
</evidence>
<keyword evidence="12 17" id="KW-0697">Rotamase</keyword>
<dbReference type="EMBL" id="OV696693">
    <property type="protein sequence ID" value="CAH1271475.1"/>
    <property type="molecule type" value="Genomic_DNA"/>
</dbReference>
<sequence>MAEKSAIPNPTEDDGEKNERTESSSPEHEFSVPKREIMSPMDMGKWQKSQAHRDYLGFVLTLNEAVKGKSRTSECHISEPTEKLLGILDTLDSWVDETPPVEQPQRFGNKAYRTWFQRLEEKVESLVQPLLPEKYHTAAPEVAVYLREGVGNKTRIDYGTGHEAAFAAFLCCLFKLRIFTEKDMLALVFRVFHRYLEVMRKLQTVYRMEPAGSQGVWGLDDFQFLPFLWGSSQLLNHPTIEPRHFPQLDIVQHHHTEYMFLECIRFINKMKTGPFAEHSHTLWGISGVPYWGKVNSGLIKMYKAEVLNKFPVIQHFLFGSLLSIQPE</sequence>
<dbReference type="Proteomes" id="UP000838412">
    <property type="component" value="Chromosome 8"/>
</dbReference>
<evidence type="ECO:0000256" key="12">
    <source>
        <dbReference type="ARBA" id="ARBA00023110"/>
    </source>
</evidence>
<evidence type="ECO:0000256" key="18">
    <source>
        <dbReference type="SAM" id="MobiDB-lite"/>
    </source>
</evidence>
<name>A0A8K0ABM6_BRALA</name>
<evidence type="ECO:0000256" key="2">
    <source>
        <dbReference type="ARBA" id="ARBA00004123"/>
    </source>
</evidence>
<evidence type="ECO:0000256" key="13">
    <source>
        <dbReference type="ARBA" id="ARBA00023235"/>
    </source>
</evidence>
<dbReference type="GO" id="GO:0008160">
    <property type="term" value="F:protein tyrosine phosphatase activator activity"/>
    <property type="evidence" value="ECO:0007669"/>
    <property type="project" value="TreeGrafter"/>
</dbReference>
<dbReference type="FunFam" id="1.20.120.1150:FF:000001">
    <property type="entry name" value="Serine/threonine-protein phosphatase 2A activator"/>
    <property type="match status" value="1"/>
</dbReference>
<comment type="similarity">
    <text evidence="4 17">Belongs to the PTPA-type PPIase family.</text>
</comment>
<accession>A0A8K0ABM6</accession>
<keyword evidence="6 17" id="KW-0963">Cytoplasm</keyword>
<gene>
    <name evidence="19" type="primary">PTPA</name>
    <name evidence="19" type="ORF">BLAG_LOCUS23493</name>
</gene>
<evidence type="ECO:0000256" key="3">
    <source>
        <dbReference type="ARBA" id="ARBA00004496"/>
    </source>
</evidence>
<evidence type="ECO:0000256" key="17">
    <source>
        <dbReference type="RuleBase" id="RU361210"/>
    </source>
</evidence>
<dbReference type="EC" id="5.2.1.8" evidence="5 17"/>
<dbReference type="PIRSF" id="PIRSF016325">
    <property type="entry name" value="Phstyr_phstse_ac"/>
    <property type="match status" value="1"/>
</dbReference>
<comment type="subcellular location">
    <subcellularLocation>
        <location evidence="3 17">Cytoplasm</location>
    </subcellularLocation>
    <subcellularLocation>
        <location evidence="2">Nucleus</location>
    </subcellularLocation>
</comment>
<dbReference type="OrthoDB" id="16120at2759"/>
<dbReference type="InterPro" id="IPR043170">
    <property type="entry name" value="PTPA_C_lid"/>
</dbReference>
<keyword evidence="20" id="KW-1185">Reference proteome</keyword>
<dbReference type="GO" id="GO:0005524">
    <property type="term" value="F:ATP binding"/>
    <property type="evidence" value="ECO:0007669"/>
    <property type="project" value="UniProtKB-KW"/>
</dbReference>
<dbReference type="InterPro" id="IPR004327">
    <property type="entry name" value="Phstyr_phstse_ac"/>
</dbReference>
<evidence type="ECO:0000256" key="11">
    <source>
        <dbReference type="ARBA" id="ARBA00022990"/>
    </source>
</evidence>